<keyword evidence="3" id="KW-1003">Cell membrane</keyword>
<keyword evidence="4" id="KW-0732">Signal</keyword>
<evidence type="ECO:0000256" key="4">
    <source>
        <dbReference type="ARBA" id="ARBA00022729"/>
    </source>
</evidence>
<evidence type="ECO:0000256" key="5">
    <source>
        <dbReference type="ARBA" id="ARBA00023136"/>
    </source>
</evidence>
<comment type="similarity">
    <text evidence="2">Belongs to the COBRA family.</text>
</comment>
<dbReference type="PANTHER" id="PTHR31052">
    <property type="entry name" value="COBRA-LIKE PROTEIN 7"/>
    <property type="match status" value="1"/>
</dbReference>
<keyword evidence="6" id="KW-0325">Glycoprotein</keyword>
<gene>
    <name evidence="8" type="ORF">CSSPTR1EN2_LOCUS13639</name>
</gene>
<evidence type="ECO:0000313" key="8">
    <source>
        <dbReference type="EMBL" id="CAK9216775.1"/>
    </source>
</evidence>
<keyword evidence="5" id="KW-0472">Membrane</keyword>
<proteinExistence type="inferred from homology"/>
<reference evidence="8" key="1">
    <citation type="submission" date="2024-02" db="EMBL/GenBank/DDBJ databases">
        <authorList>
            <consortium name="ELIXIR-Norway"/>
            <consortium name="Elixir Norway"/>
        </authorList>
    </citation>
    <scope>NUCLEOTIDE SEQUENCE</scope>
</reference>
<evidence type="ECO:0000256" key="3">
    <source>
        <dbReference type="ARBA" id="ARBA00022475"/>
    </source>
</evidence>
<evidence type="ECO:0000256" key="1">
    <source>
        <dbReference type="ARBA" id="ARBA00004236"/>
    </source>
</evidence>
<evidence type="ECO:0000313" key="9">
    <source>
        <dbReference type="Proteomes" id="UP001497512"/>
    </source>
</evidence>
<evidence type="ECO:0000256" key="6">
    <source>
        <dbReference type="ARBA" id="ARBA00023180"/>
    </source>
</evidence>
<keyword evidence="9" id="KW-1185">Reference proteome</keyword>
<evidence type="ECO:0000256" key="2">
    <source>
        <dbReference type="ARBA" id="ARBA00005507"/>
    </source>
</evidence>
<feature type="domain" description="COBRA C-terminal" evidence="7">
    <location>
        <begin position="89"/>
        <end position="253"/>
    </location>
</feature>
<organism evidence="8 9">
    <name type="scientific">Sphagnum troendelagicum</name>
    <dbReference type="NCBI Taxonomy" id="128251"/>
    <lineage>
        <taxon>Eukaryota</taxon>
        <taxon>Viridiplantae</taxon>
        <taxon>Streptophyta</taxon>
        <taxon>Embryophyta</taxon>
        <taxon>Bryophyta</taxon>
        <taxon>Sphagnophytina</taxon>
        <taxon>Sphagnopsida</taxon>
        <taxon>Sphagnales</taxon>
        <taxon>Sphagnaceae</taxon>
        <taxon>Sphagnum</taxon>
    </lineage>
</organism>
<comment type="subcellular location">
    <subcellularLocation>
        <location evidence="1">Cell membrane</location>
    </subcellularLocation>
</comment>
<dbReference type="Pfam" id="PF25079">
    <property type="entry name" value="COB_C"/>
    <property type="match status" value="1"/>
</dbReference>
<dbReference type="PANTHER" id="PTHR31052:SF3">
    <property type="entry name" value="COBRA-LIKE PROTEIN 7"/>
    <property type="match status" value="1"/>
</dbReference>
<dbReference type="Proteomes" id="UP001497512">
    <property type="component" value="Chromosome 2"/>
</dbReference>
<dbReference type="Pfam" id="PF04833">
    <property type="entry name" value="COBRA"/>
    <property type="match status" value="1"/>
</dbReference>
<dbReference type="InterPro" id="IPR006918">
    <property type="entry name" value="COBRA_pln"/>
</dbReference>
<sequence length="256" mass="27876">MSCKGLKTTEADGEVCLRGPAAVMMDSSSINLNSVQSCSASPVILDLPLNQLNSSLRHVEYCCHNGTILPAITDPSQSNTITQAPKHHVSFSGFYTDSIVPCTTCAYGCPKNPQPICSATSTALLHLYSALTLAPVNRLNQIVAWAGVQHEALPDPLPCQDYCAVSINWHIISDCTDGWSAHMTIFDWSNQTFPDWFPAIELEKAFPGFKQAYSFNATAIPDMNDTILVEVLPGLNYLISAQNFSAGELQSVLDWF</sequence>
<protein>
    <recommendedName>
        <fullName evidence="7">COBRA C-terminal domain-containing protein</fullName>
    </recommendedName>
</protein>
<accession>A0ABP0UB32</accession>
<evidence type="ECO:0000259" key="7">
    <source>
        <dbReference type="Pfam" id="PF25079"/>
    </source>
</evidence>
<dbReference type="InterPro" id="IPR056900">
    <property type="entry name" value="COB_C"/>
</dbReference>
<dbReference type="EMBL" id="OZ019894">
    <property type="protein sequence ID" value="CAK9216775.1"/>
    <property type="molecule type" value="Genomic_DNA"/>
</dbReference>
<name>A0ABP0UB32_9BRYO</name>